<proteinExistence type="predicted"/>
<protein>
    <submittedName>
        <fullName evidence="1">Uncharacterized protein</fullName>
    </submittedName>
</protein>
<evidence type="ECO:0000313" key="1">
    <source>
        <dbReference type="EMBL" id="RDH41976.1"/>
    </source>
</evidence>
<dbReference type="AlphaFoldDB" id="A0A4P9VHK5"/>
<sequence length="119" mass="13640">MQTKGNSYLFNPAKDLEPRFISKSEADCFFMKQVLTGDVADGYPGCPNVGDSLVEELLSDRFKFEPYEQTFKSGPRKGTSEIRWQKVPSSSMWDIVVSCYEKMVYLKALQFSRLVVLVY</sequence>
<comment type="caution">
    <text evidence="1">The sequence shown here is derived from an EMBL/GenBank/DDBJ whole genome shotgun (WGS) entry which is preliminary data.</text>
</comment>
<accession>A0A4P9VHK5</accession>
<keyword evidence="2" id="KW-1185">Reference proteome</keyword>
<dbReference type="EMBL" id="NDXW01000001">
    <property type="protein sequence ID" value="RDH41976.1"/>
    <property type="molecule type" value="Genomic_DNA"/>
</dbReference>
<organism evidence="1 2">
    <name type="scientific">Zooshikella ganghwensis</name>
    <dbReference type="NCBI Taxonomy" id="202772"/>
    <lineage>
        <taxon>Bacteria</taxon>
        <taxon>Pseudomonadati</taxon>
        <taxon>Pseudomonadota</taxon>
        <taxon>Gammaproteobacteria</taxon>
        <taxon>Oceanospirillales</taxon>
        <taxon>Zooshikellaceae</taxon>
        <taxon>Zooshikella</taxon>
    </lineage>
</organism>
<evidence type="ECO:0000313" key="2">
    <source>
        <dbReference type="Proteomes" id="UP000257039"/>
    </source>
</evidence>
<reference evidence="1 2" key="1">
    <citation type="submission" date="2017-04" db="EMBL/GenBank/DDBJ databases">
        <title>Draft genome sequence of Zooshikella ganghwensis VG4 isolated from Red Sea sediments.</title>
        <authorList>
            <person name="Rehman Z."/>
            <person name="Alam I."/>
            <person name="Kamau A."/>
            <person name="Bajic V."/>
            <person name="Leiknes T."/>
        </authorList>
    </citation>
    <scope>NUCLEOTIDE SEQUENCE [LARGE SCALE GENOMIC DNA]</scope>
    <source>
        <strain evidence="1 2">VG4</strain>
    </source>
</reference>
<dbReference type="RefSeq" id="WP_094785550.1">
    <property type="nucleotide sequence ID" value="NZ_NDXW01000001.1"/>
</dbReference>
<dbReference type="Proteomes" id="UP000257039">
    <property type="component" value="Unassembled WGS sequence"/>
</dbReference>
<name>A0A4P9VHK5_9GAMM</name>
<gene>
    <name evidence="1" type="ORF">B9G39_00125</name>
</gene>